<dbReference type="PANTHER" id="PTHR45947:SF3">
    <property type="entry name" value="SULFOQUINOVOSYL TRANSFERASE SQD2"/>
    <property type="match status" value="1"/>
</dbReference>
<dbReference type="InterPro" id="IPR028098">
    <property type="entry name" value="Glyco_trans_4-like_N"/>
</dbReference>
<dbReference type="InterPro" id="IPR050194">
    <property type="entry name" value="Glycosyltransferase_grp1"/>
</dbReference>
<dbReference type="Pfam" id="PF13692">
    <property type="entry name" value="Glyco_trans_1_4"/>
    <property type="match status" value="1"/>
</dbReference>
<name>A0ABR7ZTK0_9CYAN</name>
<dbReference type="PANTHER" id="PTHR45947">
    <property type="entry name" value="SULFOQUINOVOSYL TRANSFERASE SQD2"/>
    <property type="match status" value="1"/>
</dbReference>
<protein>
    <submittedName>
        <fullName evidence="2">Glycosyltransferase family 4 protein</fullName>
    </submittedName>
</protein>
<accession>A0ABR7ZTK0</accession>
<gene>
    <name evidence="2" type="ORF">H6F41_02990</name>
</gene>
<dbReference type="SUPFAM" id="SSF53756">
    <property type="entry name" value="UDP-Glycosyltransferase/glycogen phosphorylase"/>
    <property type="match status" value="1"/>
</dbReference>
<comment type="caution">
    <text evidence="2">The sequence shown here is derived from an EMBL/GenBank/DDBJ whole genome shotgun (WGS) entry which is preliminary data.</text>
</comment>
<evidence type="ECO:0000313" key="3">
    <source>
        <dbReference type="Proteomes" id="UP000642094"/>
    </source>
</evidence>
<dbReference type="Gene3D" id="3.40.50.2000">
    <property type="entry name" value="Glycogen Phosphorylase B"/>
    <property type="match status" value="2"/>
</dbReference>
<evidence type="ECO:0000259" key="1">
    <source>
        <dbReference type="Pfam" id="PF13439"/>
    </source>
</evidence>
<organism evidence="2 3">
    <name type="scientific">Pseudanabaena mucicola FACHB-723</name>
    <dbReference type="NCBI Taxonomy" id="2692860"/>
    <lineage>
        <taxon>Bacteria</taxon>
        <taxon>Bacillati</taxon>
        <taxon>Cyanobacteriota</taxon>
        <taxon>Cyanophyceae</taxon>
        <taxon>Pseudanabaenales</taxon>
        <taxon>Pseudanabaenaceae</taxon>
        <taxon>Pseudanabaena</taxon>
    </lineage>
</organism>
<reference evidence="2 3" key="1">
    <citation type="journal article" date="2020" name="ISME J.">
        <title>Comparative genomics reveals insights into cyanobacterial evolution and habitat adaptation.</title>
        <authorList>
            <person name="Chen M.Y."/>
            <person name="Teng W.K."/>
            <person name="Zhao L."/>
            <person name="Hu C.X."/>
            <person name="Zhou Y.K."/>
            <person name="Han B.P."/>
            <person name="Song L.R."/>
            <person name="Shu W.S."/>
        </authorList>
    </citation>
    <scope>NUCLEOTIDE SEQUENCE [LARGE SCALE GENOMIC DNA]</scope>
    <source>
        <strain evidence="2 3">FACHB-723</strain>
    </source>
</reference>
<keyword evidence="3" id="KW-1185">Reference proteome</keyword>
<sequence>MKIVILTPWFAENMGYADNCLPKAIAALGHEVHVVTSNVKPYFNSHNYADNYEKFLGKGIVECEVKQIDGYTLHRLQYIWKKGQLNTQGLFKKLQKLKPDIVQSFDCFDIVTYQAAFAKIILGYKLFLGCHVHASVFPAALENNNSLGLSLKSNIKSVLNLRFLLRKNFLSYLSEKCYAISPDCADIAIRFGGIENKKVSVSPLGVDTEIFGFPSEQEYQKIRQQTRQELGFSESDIVCIYTGRCSEDKKPLYLAQAVEILAKQGKNFRALFIGDGPQIELESIQACLGSITHSFVPVKELAKFYWASDIGVWPKQESTSQVDAIACKLPLILSNKVKVYERIDGNGLTYEEGNVLDLANKIEMLSDPNLRRKMSDIGFNRVKNQFSWQQIAKQRIQDYLTALKTP</sequence>
<feature type="domain" description="Glycosyltransferase subfamily 4-like N-terminal" evidence="1">
    <location>
        <begin position="23"/>
        <end position="209"/>
    </location>
</feature>
<dbReference type="Pfam" id="PF13439">
    <property type="entry name" value="Glyco_transf_4"/>
    <property type="match status" value="1"/>
</dbReference>
<evidence type="ECO:0000313" key="2">
    <source>
        <dbReference type="EMBL" id="MBD2187109.1"/>
    </source>
</evidence>
<dbReference type="EMBL" id="JACJQB010000003">
    <property type="protein sequence ID" value="MBD2187109.1"/>
    <property type="molecule type" value="Genomic_DNA"/>
</dbReference>
<dbReference type="CDD" id="cd03801">
    <property type="entry name" value="GT4_PimA-like"/>
    <property type="match status" value="1"/>
</dbReference>
<dbReference type="Proteomes" id="UP000642094">
    <property type="component" value="Unassembled WGS sequence"/>
</dbReference>
<proteinExistence type="predicted"/>